<feature type="region of interest" description="Disordered" evidence="1">
    <location>
        <begin position="1"/>
        <end position="37"/>
    </location>
</feature>
<accession>A0A2P8FVA1</accession>
<dbReference type="PANTHER" id="PTHR43433:SF5">
    <property type="entry name" value="AB HYDROLASE-1 DOMAIN-CONTAINING PROTEIN"/>
    <property type="match status" value="1"/>
</dbReference>
<keyword evidence="4" id="KW-1185">Reference proteome</keyword>
<dbReference type="PANTHER" id="PTHR43433">
    <property type="entry name" value="HYDROLASE, ALPHA/BETA FOLD FAMILY PROTEIN"/>
    <property type="match status" value="1"/>
</dbReference>
<protein>
    <submittedName>
        <fullName evidence="3">Pimeloyl-ACP methyl ester carboxylesterase</fullName>
    </submittedName>
</protein>
<dbReference type="SUPFAM" id="SSF53474">
    <property type="entry name" value="alpha/beta-Hydrolases"/>
    <property type="match status" value="1"/>
</dbReference>
<comment type="caution">
    <text evidence="3">The sequence shown here is derived from an EMBL/GenBank/DDBJ whole genome shotgun (WGS) entry which is preliminary data.</text>
</comment>
<dbReference type="AlphaFoldDB" id="A0A2P8FVA1"/>
<feature type="domain" description="AB hydrolase-1" evidence="2">
    <location>
        <begin position="56"/>
        <end position="287"/>
    </location>
</feature>
<evidence type="ECO:0000259" key="2">
    <source>
        <dbReference type="Pfam" id="PF00561"/>
    </source>
</evidence>
<reference evidence="3 4" key="1">
    <citation type="submission" date="2018-03" db="EMBL/GenBank/DDBJ databases">
        <title>Genomic Encyclopedia of Archaeal and Bacterial Type Strains, Phase II (KMG-II): from individual species to whole genera.</title>
        <authorList>
            <person name="Goeker M."/>
        </authorList>
    </citation>
    <scope>NUCLEOTIDE SEQUENCE [LARGE SCALE GENOMIC DNA]</scope>
    <source>
        <strain evidence="3 4">DSM 29057</strain>
    </source>
</reference>
<sequence length="305" mass="33744">MGGNVKSPFKELSNKQSAVGRQRSSVSKQTKHSSNMPTIKTNGINFYYEERGSGEPLLLIMGITAPGAVWNVHVADWKHHFRCIIGDNRGVGLTDKPAGPYSTEQMADDYAGLLDSLGLENVNVVGCSMGSTIAQQLAIRHPKKVKSLVLMCPWARCDNYAKGLFQHIMNAKARFRPEEFSLYIQLLIFSKSSWDDAKQHEDLENGRRIDAFNPFPQPLHGLEGQAAACINHNALPDLGKISVPTLVIGGREDIFTPVWMAEEVANGIPGAELFLYDKLGHAFHFENTEDFNARVRNWLAAVPVA</sequence>
<feature type="compositionally biased region" description="Polar residues" evidence="1">
    <location>
        <begin position="14"/>
        <end position="37"/>
    </location>
</feature>
<dbReference type="Proteomes" id="UP000241964">
    <property type="component" value="Unassembled WGS sequence"/>
</dbReference>
<dbReference type="Gene3D" id="3.40.50.1820">
    <property type="entry name" value="alpha/beta hydrolase"/>
    <property type="match status" value="1"/>
</dbReference>
<evidence type="ECO:0000256" key="1">
    <source>
        <dbReference type="SAM" id="MobiDB-lite"/>
    </source>
</evidence>
<gene>
    <name evidence="3" type="ORF">CLV60_111103</name>
</gene>
<evidence type="ECO:0000313" key="3">
    <source>
        <dbReference type="EMBL" id="PSL25652.1"/>
    </source>
</evidence>
<dbReference type="InterPro" id="IPR050471">
    <property type="entry name" value="AB_hydrolase"/>
</dbReference>
<organism evidence="3 4">
    <name type="scientific">Dyadobacter jiangsuensis</name>
    <dbReference type="NCBI Taxonomy" id="1591085"/>
    <lineage>
        <taxon>Bacteria</taxon>
        <taxon>Pseudomonadati</taxon>
        <taxon>Bacteroidota</taxon>
        <taxon>Cytophagia</taxon>
        <taxon>Cytophagales</taxon>
        <taxon>Spirosomataceae</taxon>
        <taxon>Dyadobacter</taxon>
    </lineage>
</organism>
<dbReference type="InterPro" id="IPR029058">
    <property type="entry name" value="AB_hydrolase_fold"/>
</dbReference>
<proteinExistence type="predicted"/>
<dbReference type="PRINTS" id="PR00111">
    <property type="entry name" value="ABHYDROLASE"/>
</dbReference>
<evidence type="ECO:0000313" key="4">
    <source>
        <dbReference type="Proteomes" id="UP000241964"/>
    </source>
</evidence>
<name>A0A2P8FVA1_9BACT</name>
<dbReference type="EMBL" id="PYAS01000011">
    <property type="protein sequence ID" value="PSL25652.1"/>
    <property type="molecule type" value="Genomic_DNA"/>
</dbReference>
<dbReference type="Pfam" id="PF00561">
    <property type="entry name" value="Abhydrolase_1"/>
    <property type="match status" value="1"/>
</dbReference>
<dbReference type="InterPro" id="IPR000073">
    <property type="entry name" value="AB_hydrolase_1"/>
</dbReference>